<dbReference type="InterPro" id="IPR003915">
    <property type="entry name" value="PKD_2"/>
</dbReference>
<evidence type="ECO:0000259" key="15">
    <source>
        <dbReference type="PROSITE" id="PS51111"/>
    </source>
</evidence>
<dbReference type="Gene3D" id="1.10.287.70">
    <property type="match status" value="1"/>
</dbReference>
<name>A0A1S3I079_LINAN</name>
<feature type="transmembrane region" description="Helical" evidence="12">
    <location>
        <begin position="1801"/>
        <end position="1826"/>
    </location>
</feature>
<evidence type="ECO:0000256" key="10">
    <source>
        <dbReference type="PROSITE-ProRule" id="PRU00152"/>
    </source>
</evidence>
<dbReference type="KEGG" id="lak:106159110"/>
<dbReference type="STRING" id="7574.A0A1S3I079"/>
<comment type="caution">
    <text evidence="10">Lacks conserved residue(s) required for the propagation of feature annotation.</text>
</comment>
<feature type="region of interest" description="Disordered" evidence="11">
    <location>
        <begin position="1058"/>
        <end position="1099"/>
    </location>
</feature>
<evidence type="ECO:0000256" key="12">
    <source>
        <dbReference type="SAM" id="Phobius"/>
    </source>
</evidence>
<feature type="transmembrane region" description="Helical" evidence="12">
    <location>
        <begin position="1352"/>
        <end position="1374"/>
    </location>
</feature>
<comment type="subcellular location">
    <subcellularLocation>
        <location evidence="1">Membrane</location>
        <topology evidence="1">Multi-pass membrane protein</topology>
    </subcellularLocation>
</comment>
<dbReference type="GO" id="GO:0050982">
    <property type="term" value="P:detection of mechanical stimulus"/>
    <property type="evidence" value="ECO:0007669"/>
    <property type="project" value="TreeGrafter"/>
</dbReference>
<evidence type="ECO:0000256" key="11">
    <source>
        <dbReference type="SAM" id="MobiDB-lite"/>
    </source>
</evidence>
<feature type="domain" description="GAIN-B" evidence="14">
    <location>
        <begin position="610"/>
        <end position="752"/>
    </location>
</feature>
<dbReference type="Proteomes" id="UP000085678">
    <property type="component" value="Unplaced"/>
</dbReference>
<dbReference type="Pfam" id="PF02010">
    <property type="entry name" value="REJ"/>
    <property type="match status" value="1"/>
</dbReference>
<dbReference type="Pfam" id="PF08016">
    <property type="entry name" value="PKD_channel"/>
    <property type="match status" value="1"/>
</dbReference>
<comment type="similarity">
    <text evidence="2">Belongs to the polycystin family.</text>
</comment>
<dbReference type="InterPro" id="IPR036392">
    <property type="entry name" value="PLAT/LH2_dom_sf"/>
</dbReference>
<gene>
    <name evidence="17" type="primary">LOC106159110</name>
</gene>
<feature type="transmembrane region" description="Helical" evidence="12">
    <location>
        <begin position="961"/>
        <end position="982"/>
    </location>
</feature>
<feature type="domain" description="PLAT" evidence="13">
    <location>
        <begin position="794"/>
        <end position="915"/>
    </location>
</feature>
<evidence type="ECO:0000259" key="14">
    <source>
        <dbReference type="PROSITE" id="PS50221"/>
    </source>
</evidence>
<dbReference type="SMART" id="SM00308">
    <property type="entry name" value="LH2"/>
    <property type="match status" value="1"/>
</dbReference>
<keyword evidence="6 12" id="KW-0472">Membrane</keyword>
<dbReference type="RefSeq" id="XP_013390754.1">
    <property type="nucleotide sequence ID" value="XM_013535300.1"/>
</dbReference>
<evidence type="ECO:0000256" key="9">
    <source>
        <dbReference type="PIRSR" id="PIRSR603915-2"/>
    </source>
</evidence>
<dbReference type="GO" id="GO:0005509">
    <property type="term" value="F:calcium ion binding"/>
    <property type="evidence" value="ECO:0007669"/>
    <property type="project" value="InterPro"/>
</dbReference>
<dbReference type="Pfam" id="PF01825">
    <property type="entry name" value="GPS"/>
    <property type="match status" value="1"/>
</dbReference>
<evidence type="ECO:0000256" key="8">
    <source>
        <dbReference type="ARBA" id="ARBA00023180"/>
    </source>
</evidence>
<dbReference type="InterPro" id="IPR013122">
    <property type="entry name" value="PKD1_2_channel"/>
</dbReference>
<dbReference type="GO" id="GO:0016020">
    <property type="term" value="C:membrane"/>
    <property type="evidence" value="ECO:0007669"/>
    <property type="project" value="UniProtKB-SubCell"/>
</dbReference>
<dbReference type="Pfam" id="PF01477">
    <property type="entry name" value="PLAT"/>
    <property type="match status" value="1"/>
</dbReference>
<dbReference type="GeneID" id="106159110"/>
<evidence type="ECO:0000256" key="7">
    <source>
        <dbReference type="ARBA" id="ARBA00023157"/>
    </source>
</evidence>
<feature type="domain" description="REJ" evidence="15">
    <location>
        <begin position="1"/>
        <end position="503"/>
    </location>
</feature>
<sequence>MNCLGACIVRDQHSYCLCPDSVKDKVGIFEDSALFITQRCTGQCKLSDPGAKVSLEAVCYHCDPMDYLWDLNPVNTTVQGLDWSQDTTTDRTERGLSVKPGVLAPGELYQVTTNGTSQSAGTVLSTSCFIQMGTSPSPGICTVSPSTGFEIVTNFSVNCSGFSDSTSQLHYNYHFWDGDPATKNQSGMLLGSSSDGYIHISALSVSPASENSQGEVRVHAVNDNGMRTVVTSTVQVHPLGDHPDFASGGVGTFLEETTGDRNGSLWTAVRESDHTAVLQLVDAVTFLLNSGTEKLPNTERREQIRSDMMEAVGNLTIDSLSTAQQAAETLTKLTEHTTEITADSQTSGMNTVERLSQVLSSEQRNATFTEVEDTATLILQSTSNLLNATMEESREVNITSMTQSEEAIVQKTRYIANKALSVISTISDTVLAKKVPGEEPTVIATKTLSVKCQKLGLDAMSISHQLQVPQLISAEGGSDETPPCMVGSFALPPVQNMLSDGHESMSAAVNLQIFYMPENPFTWDVSAQDVTSGCSGIEMTIDGARSQLNWLPVPMDIYIPVGKADMNCGITTLQLEGGTNGTMEDVIYFKFDAETNKSHQITIWPVDNNTTLQVYLKANARPSKEEILNSTTLIPVPEEMRYHHGNQSASGYALFVPENETTEADTVYYIGITLLNTSDFENRHIDVNENVQLLVTVHSSACLFWDEQKEIWSSEGCKVSPLSTAVTLHCICHHMTVFSGSFFILPNAIDIVADSALFLTLLENPLVVSIVLCVWGIYLAVVIWARKKDREDLLKAGVTVLEDNDPENKYGYLVTVITGWRTGGENGESDRHVLSDPRRPVFESGGVDSFLLTCAQCLGDLLSFTIWHDNSGAAPAWFLEKLMVRDLQRNEVCEFLCNRWLALDLDDFCIQRTLRPASVEEMKEFSYLFSSNSGFSMREKHLWVSVFSCPPNCPFTRTQRLTCALTLLLTTMLTNIMFYGIPTDDPEDQYQVADFQFSLSDIIIGIESGLLMFPVNLVIVQLFRMCAPRPVSTHKEDIMPRTSMEQRDSAQMSVLGADVNHSRSRNSSRVSGNLIGDGDVDKVPNATSNSANKSNLNTDDQAVTDRNIALFIENESENNSWPYTLGVAVLAGGEVTGQVSTDQSLDMGGHFTRGKKEIQTVENSAGGSGAGVRPSDLNFTLDLDLLHGESPDIPLIHMDDSNEVSVITLEEEKNTPFRLPWWCIYIAWVVAVLTCLVCSYYTMLYGLKYGHKKSVQWVVAFFTGFFQSVCITQPIKVILIALLVSLILKKTVAINEGKKDIPLTEDEKYLKDENIAHYRKNLQQKRAQHVYKPLPEPVVEHMRGIRMKERRMYQILVELALYVTFTLALVFVTYGHRDPMAFYVTKSTEDVFITVEYADGPAFEEVSDVDSMWEYLEETFVPSLFTSTWYNGDSVTESDTLTADMVSLHVGAARLRQLRVKDVCDVPPTFQSMIHSCTVRYEWGTDDSRDYNTSWTPLVNRTDHPTDQWTYQSAFKLRSLPFAGKHGTYNGGGYVKLLGDTRNKSLSVLTDLQEFKWIDQRTRAMFLEFTLYNPQVNLFSVAQLLFEFHPTGAIFPFYQIFTCKFYQYGNGLEIFVAVCEVMFILFILTSTYREFSKFRNTGSKEYFSDPWSYIEVAIVCLGYSAIGLFFQRLVIVNFTIANFHEHGREEFVNFFPAAFWDYILGYTLAAMLVLTVLKFFKLLRFNVRMNMLSATLKKSWKPTLHFYLVLAFLMMAYSFFGQCAFGHYIEKFKSLIDTLQTLFTLIMGGFEFAILGDSNRVIGIVFLITFAMIVQVSLINMFIAIIDESFRYVLKATKETSNELEMVDFMWTRLLVILGLHTGAGVTIPSSIDLETLQQEAQGEVGSNTNS</sequence>
<feature type="transmembrane region" description="Helical" evidence="12">
    <location>
        <begin position="1002"/>
        <end position="1023"/>
    </location>
</feature>
<keyword evidence="16" id="KW-1185">Reference proteome</keyword>
<evidence type="ECO:0000256" key="6">
    <source>
        <dbReference type="ARBA" id="ARBA00023136"/>
    </source>
</evidence>
<keyword evidence="4" id="KW-0732">Signal</keyword>
<proteinExistence type="inferred from homology"/>
<dbReference type="SMART" id="SM00303">
    <property type="entry name" value="GPS"/>
    <property type="match status" value="1"/>
</dbReference>
<evidence type="ECO:0000313" key="16">
    <source>
        <dbReference type="Proteomes" id="UP000085678"/>
    </source>
</evidence>
<evidence type="ECO:0000256" key="4">
    <source>
        <dbReference type="ARBA" id="ARBA00022729"/>
    </source>
</evidence>
<dbReference type="Gene3D" id="2.60.60.20">
    <property type="entry name" value="PLAT/LH2 domain"/>
    <property type="match status" value="1"/>
</dbReference>
<dbReference type="PROSITE" id="PS50095">
    <property type="entry name" value="PLAT"/>
    <property type="match status" value="1"/>
</dbReference>
<dbReference type="Pfam" id="PF20519">
    <property type="entry name" value="Polycystin_dom"/>
    <property type="match status" value="1"/>
</dbReference>
<evidence type="ECO:0000256" key="2">
    <source>
        <dbReference type="ARBA" id="ARBA00007200"/>
    </source>
</evidence>
<feature type="transmembrane region" description="Helical" evidence="12">
    <location>
        <begin position="1703"/>
        <end position="1723"/>
    </location>
</feature>
<keyword evidence="8" id="KW-0325">Glycoprotein</keyword>
<organism evidence="16 17">
    <name type="scientific">Lingula anatina</name>
    <name type="common">Brachiopod</name>
    <name type="synonym">Lingula unguis</name>
    <dbReference type="NCBI Taxonomy" id="7574"/>
    <lineage>
        <taxon>Eukaryota</taxon>
        <taxon>Metazoa</taxon>
        <taxon>Spiralia</taxon>
        <taxon>Lophotrochozoa</taxon>
        <taxon>Brachiopoda</taxon>
        <taxon>Linguliformea</taxon>
        <taxon>Lingulata</taxon>
        <taxon>Lingulida</taxon>
        <taxon>Linguloidea</taxon>
        <taxon>Lingulidae</taxon>
        <taxon>Lingula</taxon>
    </lineage>
</organism>
<dbReference type="InParanoid" id="A0A1S3I079"/>
<dbReference type="PROSITE" id="PS51111">
    <property type="entry name" value="REJ"/>
    <property type="match status" value="1"/>
</dbReference>
<feature type="transmembrane region" description="Helical" evidence="12">
    <location>
        <begin position="1744"/>
        <end position="1769"/>
    </location>
</feature>
<feature type="transmembrane region" description="Helical" evidence="12">
    <location>
        <begin position="1255"/>
        <end position="1288"/>
    </location>
</feature>
<dbReference type="InterPro" id="IPR000203">
    <property type="entry name" value="GPS"/>
</dbReference>
<dbReference type="FunFam" id="1.10.287.70:FF:000086">
    <property type="entry name" value="Polycystic kidney disease 2"/>
    <property type="match status" value="1"/>
</dbReference>
<keyword evidence="5 12" id="KW-1133">Transmembrane helix</keyword>
<feature type="transmembrane region" description="Helical" evidence="12">
    <location>
        <begin position="1614"/>
        <end position="1632"/>
    </location>
</feature>
<evidence type="ECO:0000259" key="13">
    <source>
        <dbReference type="PROSITE" id="PS50095"/>
    </source>
</evidence>
<evidence type="ECO:0000313" key="17">
    <source>
        <dbReference type="RefSeq" id="XP_013390754.1"/>
    </source>
</evidence>
<dbReference type="PANTHER" id="PTHR10877">
    <property type="entry name" value="POLYCYSTIN FAMILY MEMBER"/>
    <property type="match status" value="1"/>
</dbReference>
<evidence type="ECO:0000256" key="3">
    <source>
        <dbReference type="ARBA" id="ARBA00022692"/>
    </source>
</evidence>
<protein>
    <submittedName>
        <fullName evidence="17">Polycystic kidney disease protein 1-like 2</fullName>
    </submittedName>
</protein>
<dbReference type="InterPro" id="IPR002859">
    <property type="entry name" value="PKD/REJ-like"/>
</dbReference>
<dbReference type="PRINTS" id="PR01433">
    <property type="entry name" value="POLYCYSTIN2"/>
</dbReference>
<evidence type="ECO:0000256" key="5">
    <source>
        <dbReference type="ARBA" id="ARBA00022989"/>
    </source>
</evidence>
<dbReference type="InterPro" id="IPR046791">
    <property type="entry name" value="Polycystin_dom"/>
</dbReference>
<dbReference type="InterPro" id="IPR057244">
    <property type="entry name" value="GAIN_B"/>
</dbReference>
<feature type="compositionally biased region" description="Polar residues" evidence="11">
    <location>
        <begin position="1085"/>
        <end position="1099"/>
    </location>
</feature>
<accession>A0A1S3I079</accession>
<evidence type="ECO:0000256" key="1">
    <source>
        <dbReference type="ARBA" id="ARBA00004141"/>
    </source>
</evidence>
<feature type="transmembrane region" description="Helical" evidence="12">
    <location>
        <begin position="1222"/>
        <end position="1243"/>
    </location>
</feature>
<dbReference type="InterPro" id="IPR001024">
    <property type="entry name" value="PLAT/LH2_dom"/>
</dbReference>
<feature type="transmembrane region" description="Helical" evidence="12">
    <location>
        <begin position="1775"/>
        <end position="1794"/>
    </location>
</feature>
<feature type="transmembrane region" description="Helical" evidence="12">
    <location>
        <begin position="766"/>
        <end position="785"/>
    </location>
</feature>
<dbReference type="GO" id="GO:0005262">
    <property type="term" value="F:calcium channel activity"/>
    <property type="evidence" value="ECO:0007669"/>
    <property type="project" value="TreeGrafter"/>
</dbReference>
<dbReference type="OrthoDB" id="444119at2759"/>
<dbReference type="InterPro" id="IPR014010">
    <property type="entry name" value="REJ_dom"/>
</dbReference>
<dbReference type="PANTHER" id="PTHR10877:SF194">
    <property type="entry name" value="LOCATION OF VULVA DEFECTIVE 1"/>
    <property type="match status" value="1"/>
</dbReference>
<feature type="disulfide bond" evidence="9">
    <location>
        <begin position="1464"/>
        <end position="1477"/>
    </location>
</feature>
<reference evidence="17" key="1">
    <citation type="submission" date="2025-08" db="UniProtKB">
        <authorList>
            <consortium name="RefSeq"/>
        </authorList>
    </citation>
    <scope>IDENTIFICATION</scope>
    <source>
        <tissue evidence="17">Gonads</tissue>
    </source>
</reference>
<keyword evidence="3 12" id="KW-0812">Transmembrane</keyword>
<dbReference type="SUPFAM" id="SSF49723">
    <property type="entry name" value="Lipase/lipooxygenase domain (PLAT/LH2 domain)"/>
    <property type="match status" value="1"/>
</dbReference>
<dbReference type="PROSITE" id="PS50221">
    <property type="entry name" value="GAIN_B"/>
    <property type="match status" value="1"/>
</dbReference>
<feature type="transmembrane region" description="Helical" evidence="12">
    <location>
        <begin position="1653"/>
        <end position="1683"/>
    </location>
</feature>
<keyword evidence="7" id="KW-1015">Disulfide bond</keyword>
<dbReference type="InterPro" id="IPR051223">
    <property type="entry name" value="Polycystin"/>
</dbReference>